<feature type="transmembrane region" description="Helical" evidence="2">
    <location>
        <begin position="308"/>
        <end position="325"/>
    </location>
</feature>
<gene>
    <name evidence="3" type="ORF">ABT322_08375</name>
</gene>
<keyword evidence="4" id="KW-1185">Reference proteome</keyword>
<dbReference type="InterPro" id="IPR011701">
    <property type="entry name" value="MFS"/>
</dbReference>
<dbReference type="Gene3D" id="1.20.1250.20">
    <property type="entry name" value="MFS general substrate transporter like domains"/>
    <property type="match status" value="1"/>
</dbReference>
<proteinExistence type="predicted"/>
<feature type="transmembrane region" description="Helical" evidence="2">
    <location>
        <begin position="75"/>
        <end position="94"/>
    </location>
</feature>
<protein>
    <submittedName>
        <fullName evidence="3">MFS transporter</fullName>
    </submittedName>
</protein>
<keyword evidence="2" id="KW-0812">Transmembrane</keyword>
<dbReference type="Pfam" id="PF07690">
    <property type="entry name" value="MFS_1"/>
    <property type="match status" value="1"/>
</dbReference>
<dbReference type="InterPro" id="IPR036259">
    <property type="entry name" value="MFS_trans_sf"/>
</dbReference>
<dbReference type="EMBL" id="JBEPCV010000005">
    <property type="protein sequence ID" value="MER6903789.1"/>
    <property type="molecule type" value="Genomic_DNA"/>
</dbReference>
<feature type="transmembrane region" description="Helical" evidence="2">
    <location>
        <begin position="331"/>
        <end position="354"/>
    </location>
</feature>
<feature type="transmembrane region" description="Helical" evidence="2">
    <location>
        <begin position="273"/>
        <end position="296"/>
    </location>
</feature>
<feature type="transmembrane region" description="Helical" evidence="2">
    <location>
        <begin position="47"/>
        <end position="69"/>
    </location>
</feature>
<feature type="region of interest" description="Disordered" evidence="1">
    <location>
        <begin position="1"/>
        <end position="33"/>
    </location>
</feature>
<name>A0ABV1VBB9_9ACTN</name>
<dbReference type="Proteomes" id="UP001490330">
    <property type="component" value="Unassembled WGS sequence"/>
</dbReference>
<evidence type="ECO:0000256" key="2">
    <source>
        <dbReference type="SAM" id="Phobius"/>
    </source>
</evidence>
<evidence type="ECO:0000256" key="1">
    <source>
        <dbReference type="SAM" id="MobiDB-lite"/>
    </source>
</evidence>
<feature type="compositionally biased region" description="Pro residues" evidence="1">
    <location>
        <begin position="15"/>
        <end position="32"/>
    </location>
</feature>
<evidence type="ECO:0000313" key="4">
    <source>
        <dbReference type="Proteomes" id="UP001490330"/>
    </source>
</evidence>
<feature type="compositionally biased region" description="Basic and acidic residues" evidence="1">
    <location>
        <begin position="1"/>
        <end position="10"/>
    </location>
</feature>
<evidence type="ECO:0000313" key="3">
    <source>
        <dbReference type="EMBL" id="MER6903789.1"/>
    </source>
</evidence>
<feature type="transmembrane region" description="Helical" evidence="2">
    <location>
        <begin position="245"/>
        <end position="267"/>
    </location>
</feature>
<sequence>MAHAQVRDVLRTTQPTPPAPPPPTDQTPPRTPPTFRAVLRHRYSGRLLVASVTGRLSLGMVPVALILAAQADGHTLAAASLLAALYGIAPALGLPLLGRLADARGLPLPCHLGAALVATALGTLAVAGTSNLALAAACVALAGAGCPPLEGGLRSLWHTVLPDAAHVRTAYTLDSSTQQIVYVTGPALAIATATCLSPAAALGLAAAVTVAGTVAFATARPARTWRPTPGPRGRAGVLRPPAMRAVLLALVFLGVTVGALDVAAIAVADRQDASWLAGALPAVFSAAGLAGGVLFARFQPTTAPRPRHLLLLGVVFAACWLPLLAPLPAPVVLAAVMLPGALFVPVLTVAGLTVTALAPAGTTTEAVGWMSSAIRLGLAAGTALAGPLGGHFALPLTAASLGALMLTARTHNPAPAPAPVV</sequence>
<keyword evidence="2" id="KW-1133">Transmembrane helix</keyword>
<keyword evidence="2" id="KW-0472">Membrane</keyword>
<accession>A0ABV1VBB9</accession>
<dbReference type="PANTHER" id="PTHR23542">
    <property type="match status" value="1"/>
</dbReference>
<organism evidence="3 4">
    <name type="scientific">Streptomyces flaveolus</name>
    <dbReference type="NCBI Taxonomy" id="67297"/>
    <lineage>
        <taxon>Bacteria</taxon>
        <taxon>Bacillati</taxon>
        <taxon>Actinomycetota</taxon>
        <taxon>Actinomycetes</taxon>
        <taxon>Kitasatosporales</taxon>
        <taxon>Streptomycetaceae</taxon>
        <taxon>Streptomyces</taxon>
    </lineage>
</organism>
<dbReference type="PANTHER" id="PTHR23542:SF1">
    <property type="entry name" value="MAJOR FACILITATOR SUPERFAMILY (MFS) PROFILE DOMAIN-CONTAINING PROTEIN"/>
    <property type="match status" value="1"/>
</dbReference>
<reference evidence="3 4" key="1">
    <citation type="submission" date="2024-06" db="EMBL/GenBank/DDBJ databases">
        <title>The Natural Products Discovery Center: Release of the First 8490 Sequenced Strains for Exploring Actinobacteria Biosynthetic Diversity.</title>
        <authorList>
            <person name="Kalkreuter E."/>
            <person name="Kautsar S.A."/>
            <person name="Yang D."/>
            <person name="Bader C.D."/>
            <person name="Teijaro C.N."/>
            <person name="Fluegel L."/>
            <person name="Davis C.M."/>
            <person name="Simpson J.R."/>
            <person name="Lauterbach L."/>
            <person name="Steele A.D."/>
            <person name="Gui C."/>
            <person name="Meng S."/>
            <person name="Li G."/>
            <person name="Viehrig K."/>
            <person name="Ye F."/>
            <person name="Su P."/>
            <person name="Kiefer A.F."/>
            <person name="Nichols A."/>
            <person name="Cepeda A.J."/>
            <person name="Yan W."/>
            <person name="Fan B."/>
            <person name="Jiang Y."/>
            <person name="Adhikari A."/>
            <person name="Zheng C.-J."/>
            <person name="Schuster L."/>
            <person name="Cowan T.M."/>
            <person name="Smanski M.J."/>
            <person name="Chevrette M.G."/>
            <person name="De Carvalho L.P.S."/>
            <person name="Shen B."/>
        </authorList>
    </citation>
    <scope>NUCLEOTIDE SEQUENCE [LARGE SCALE GENOMIC DNA]</scope>
    <source>
        <strain evidence="3 4">NPDC000632</strain>
    </source>
</reference>
<dbReference type="RefSeq" id="WP_350715383.1">
    <property type="nucleotide sequence ID" value="NZ_JBEPCO010000002.1"/>
</dbReference>
<feature type="transmembrane region" description="Helical" evidence="2">
    <location>
        <begin position="106"/>
        <end position="126"/>
    </location>
</feature>
<comment type="caution">
    <text evidence="3">The sequence shown here is derived from an EMBL/GenBank/DDBJ whole genome shotgun (WGS) entry which is preliminary data.</text>
</comment>
<dbReference type="SUPFAM" id="SSF103473">
    <property type="entry name" value="MFS general substrate transporter"/>
    <property type="match status" value="1"/>
</dbReference>